<gene>
    <name evidence="3" type="ORF">EPUS_01181</name>
</gene>
<dbReference type="RefSeq" id="XP_007805284.1">
    <property type="nucleotide sequence ID" value="XM_007807093.1"/>
</dbReference>
<dbReference type="InterPro" id="IPR037151">
    <property type="entry name" value="AlkB-like_sf"/>
</dbReference>
<dbReference type="Pfam" id="PF13532">
    <property type="entry name" value="2OG-FeII_Oxy_2"/>
    <property type="match status" value="1"/>
</dbReference>
<feature type="region of interest" description="Disordered" evidence="1">
    <location>
        <begin position="1"/>
        <end position="29"/>
    </location>
</feature>
<dbReference type="InterPro" id="IPR027450">
    <property type="entry name" value="AlkB-like"/>
</dbReference>
<feature type="domain" description="Fe2OG dioxygenase" evidence="2">
    <location>
        <begin position="138"/>
        <end position="258"/>
    </location>
</feature>
<dbReference type="InterPro" id="IPR005123">
    <property type="entry name" value="Oxoglu/Fe-dep_dioxygenase_dom"/>
</dbReference>
<dbReference type="OrthoDB" id="412814at2759"/>
<dbReference type="SUPFAM" id="SSF51197">
    <property type="entry name" value="Clavaminate synthase-like"/>
    <property type="match status" value="1"/>
</dbReference>
<name>U1HJX0_ENDPU</name>
<dbReference type="PANTHER" id="PTHR12463">
    <property type="entry name" value="OXYGENASE-RELATED"/>
    <property type="match status" value="1"/>
</dbReference>
<accession>U1HJX0</accession>
<dbReference type="PANTHER" id="PTHR12463:SF1">
    <property type="entry name" value="2-OXOGLUTARATE AND FE-DEPENDENT OXYGENASE FAMILY PROTEIN"/>
    <property type="match status" value="1"/>
</dbReference>
<dbReference type="GO" id="GO:0070988">
    <property type="term" value="P:demethylation"/>
    <property type="evidence" value="ECO:0007669"/>
    <property type="project" value="InterPro"/>
</dbReference>
<dbReference type="eggNOG" id="KOG4176">
    <property type="taxonomic scope" value="Eukaryota"/>
</dbReference>
<evidence type="ECO:0000313" key="4">
    <source>
        <dbReference type="Proteomes" id="UP000019373"/>
    </source>
</evidence>
<dbReference type="PROSITE" id="PS51471">
    <property type="entry name" value="FE2OG_OXY"/>
    <property type="match status" value="1"/>
</dbReference>
<dbReference type="OMA" id="AHVENFR"/>
<evidence type="ECO:0000313" key="3">
    <source>
        <dbReference type="EMBL" id="ERF69224.1"/>
    </source>
</evidence>
<dbReference type="InterPro" id="IPR032857">
    <property type="entry name" value="ALKBH4"/>
</dbReference>
<proteinExistence type="predicted"/>
<organism evidence="3 4">
    <name type="scientific">Endocarpon pusillum (strain Z07020 / HMAS-L-300199)</name>
    <name type="common">Lichen-forming fungus</name>
    <dbReference type="NCBI Taxonomy" id="1263415"/>
    <lineage>
        <taxon>Eukaryota</taxon>
        <taxon>Fungi</taxon>
        <taxon>Dikarya</taxon>
        <taxon>Ascomycota</taxon>
        <taxon>Pezizomycotina</taxon>
        <taxon>Eurotiomycetes</taxon>
        <taxon>Chaetothyriomycetidae</taxon>
        <taxon>Verrucariales</taxon>
        <taxon>Verrucariaceae</taxon>
        <taxon>Endocarpon</taxon>
    </lineage>
</organism>
<dbReference type="Gene3D" id="2.60.120.590">
    <property type="entry name" value="Alpha-ketoglutarate-dependent dioxygenase AlkB-like"/>
    <property type="match status" value="1"/>
</dbReference>
<feature type="compositionally biased region" description="Basic residues" evidence="1">
    <location>
        <begin position="1"/>
        <end position="10"/>
    </location>
</feature>
<dbReference type="HOGENOM" id="CLU_1077824_0_0_1"/>
<dbReference type="GO" id="GO:0032451">
    <property type="term" value="F:demethylase activity"/>
    <property type="evidence" value="ECO:0007669"/>
    <property type="project" value="TreeGrafter"/>
</dbReference>
<protein>
    <recommendedName>
        <fullName evidence="2">Fe2OG dioxygenase domain-containing protein</fullName>
    </recommendedName>
</protein>
<reference evidence="4" key="1">
    <citation type="journal article" date="2014" name="BMC Genomics">
        <title>Genome characteristics reveal the impact of lichenization on lichen-forming fungus Endocarpon pusillum Hedwig (Verrucariales, Ascomycota).</title>
        <authorList>
            <person name="Wang Y.-Y."/>
            <person name="Liu B."/>
            <person name="Zhang X.-Y."/>
            <person name="Zhou Q.-M."/>
            <person name="Zhang T."/>
            <person name="Li H."/>
            <person name="Yu Y.-F."/>
            <person name="Zhang X.-L."/>
            <person name="Hao X.-Y."/>
            <person name="Wang M."/>
            <person name="Wang L."/>
            <person name="Wei J.-C."/>
        </authorList>
    </citation>
    <scope>NUCLEOTIDE SEQUENCE [LARGE SCALE GENOMIC DNA]</scope>
    <source>
        <strain evidence="4">Z07020 / HMAS-L-300199</strain>
    </source>
</reference>
<evidence type="ECO:0000259" key="2">
    <source>
        <dbReference type="PROSITE" id="PS51471"/>
    </source>
</evidence>
<dbReference type="AlphaFoldDB" id="U1HJX0"/>
<dbReference type="EMBL" id="KE721469">
    <property type="protein sequence ID" value="ERF69224.1"/>
    <property type="molecule type" value="Genomic_DNA"/>
</dbReference>
<dbReference type="GO" id="GO:0016491">
    <property type="term" value="F:oxidoreductase activity"/>
    <property type="evidence" value="ECO:0007669"/>
    <property type="project" value="TreeGrafter"/>
</dbReference>
<keyword evidence="4" id="KW-1185">Reference proteome</keyword>
<feature type="compositionally biased region" description="Polar residues" evidence="1">
    <location>
        <begin position="15"/>
        <end position="26"/>
    </location>
</feature>
<dbReference type="GeneID" id="19236239"/>
<sequence>MTAPSLKRKTLHEYFQSQSPSQSASKRTLHATKCPISTATTTTPPNLPLGLSIIPDFVTTDEQATLLSFLEAETWRTDLSRRTIHYGGTYCLMPPKTASAAERAAISKRIITAQPIPNSLRWVIDRMIATDLYPAGFPPRFCIVNEYCPPHSISAHVENFRFGEPVCSLTLGSGDLMRFHELSAPHDGSVRSFRAMQAPRTGRKVDVWLPSGSLLVLKAEARYMWQHEIVGGRKKEKERREWGGEGWRRVSLTFRVEKGG</sequence>
<dbReference type="Proteomes" id="UP000019373">
    <property type="component" value="Unassembled WGS sequence"/>
</dbReference>
<evidence type="ECO:0000256" key="1">
    <source>
        <dbReference type="SAM" id="MobiDB-lite"/>
    </source>
</evidence>